<keyword evidence="7" id="KW-1185">Reference proteome</keyword>
<dbReference type="PROSITE" id="PS51318">
    <property type="entry name" value="TAT"/>
    <property type="match status" value="1"/>
</dbReference>
<proteinExistence type="inferred from homology"/>
<keyword evidence="3" id="KW-0732">Signal</keyword>
<dbReference type="GO" id="GO:0043190">
    <property type="term" value="C:ATP-binding cassette (ABC) transporter complex"/>
    <property type="evidence" value="ECO:0007669"/>
    <property type="project" value="InterPro"/>
</dbReference>
<evidence type="ECO:0000313" key="7">
    <source>
        <dbReference type="Proteomes" id="UP000185936"/>
    </source>
</evidence>
<comment type="similarity">
    <text evidence="1">Belongs to the bacterial solute-binding protein 5 family.</text>
</comment>
<evidence type="ECO:0000313" key="6">
    <source>
        <dbReference type="EMBL" id="SIR96576.1"/>
    </source>
</evidence>
<feature type="domain" description="Solute-binding protein family 5" evidence="5">
    <location>
        <begin position="95"/>
        <end position="522"/>
    </location>
</feature>
<evidence type="ECO:0000256" key="2">
    <source>
        <dbReference type="ARBA" id="ARBA00022448"/>
    </source>
</evidence>
<dbReference type="InterPro" id="IPR006311">
    <property type="entry name" value="TAT_signal"/>
</dbReference>
<dbReference type="Pfam" id="PF00496">
    <property type="entry name" value="SBP_bac_5"/>
    <property type="match status" value="1"/>
</dbReference>
<evidence type="ECO:0000256" key="4">
    <source>
        <dbReference type="SAM" id="MobiDB-lite"/>
    </source>
</evidence>
<keyword evidence="2" id="KW-0813">Transport</keyword>
<name>A0A1N7F8G4_9EURY</name>
<dbReference type="GO" id="GO:1904680">
    <property type="term" value="F:peptide transmembrane transporter activity"/>
    <property type="evidence" value="ECO:0007669"/>
    <property type="project" value="TreeGrafter"/>
</dbReference>
<evidence type="ECO:0000256" key="3">
    <source>
        <dbReference type="ARBA" id="ARBA00022729"/>
    </source>
</evidence>
<dbReference type="CDD" id="cd00995">
    <property type="entry name" value="PBP2_NikA_DppA_OppA_like"/>
    <property type="match status" value="1"/>
</dbReference>
<dbReference type="Proteomes" id="UP000185936">
    <property type="component" value="Unassembled WGS sequence"/>
</dbReference>
<dbReference type="OrthoDB" id="194307at2157"/>
<dbReference type="RefSeq" id="WP_076609018.1">
    <property type="nucleotide sequence ID" value="NZ_FTNR01000006.1"/>
</dbReference>
<protein>
    <submittedName>
        <fullName evidence="6">Peptide/nickel transport system substrate-binding protein</fullName>
    </submittedName>
</protein>
<dbReference type="PROSITE" id="PS51257">
    <property type="entry name" value="PROKAR_LIPOPROTEIN"/>
    <property type="match status" value="1"/>
</dbReference>
<dbReference type="STRING" id="308853.SAMN05421752_10673"/>
<organism evidence="6 7">
    <name type="scientific">Natronorubrum thiooxidans</name>
    <dbReference type="NCBI Taxonomy" id="308853"/>
    <lineage>
        <taxon>Archaea</taxon>
        <taxon>Methanobacteriati</taxon>
        <taxon>Methanobacteriota</taxon>
        <taxon>Stenosarchaea group</taxon>
        <taxon>Halobacteria</taxon>
        <taxon>Halobacteriales</taxon>
        <taxon>Natrialbaceae</taxon>
        <taxon>Natronorubrum</taxon>
    </lineage>
</organism>
<dbReference type="EMBL" id="FTNR01000006">
    <property type="protein sequence ID" value="SIR96576.1"/>
    <property type="molecule type" value="Genomic_DNA"/>
</dbReference>
<dbReference type="InterPro" id="IPR039424">
    <property type="entry name" value="SBP_5"/>
</dbReference>
<evidence type="ECO:0000256" key="1">
    <source>
        <dbReference type="ARBA" id="ARBA00005695"/>
    </source>
</evidence>
<reference evidence="7" key="1">
    <citation type="submission" date="2017-01" db="EMBL/GenBank/DDBJ databases">
        <authorList>
            <person name="Varghese N."/>
            <person name="Submissions S."/>
        </authorList>
    </citation>
    <scope>NUCLEOTIDE SEQUENCE [LARGE SCALE GENOMIC DNA]</scope>
    <source>
        <strain evidence="7">type strain: HArc-</strain>
    </source>
</reference>
<accession>A0A1N7F8G4</accession>
<dbReference type="PIRSF" id="PIRSF002741">
    <property type="entry name" value="MppA"/>
    <property type="match status" value="1"/>
</dbReference>
<gene>
    <name evidence="6" type="ORF">SAMN05421752_10673</name>
</gene>
<dbReference type="InterPro" id="IPR030678">
    <property type="entry name" value="Peptide/Ni-bd"/>
</dbReference>
<dbReference type="Gene3D" id="3.40.190.10">
    <property type="entry name" value="Periplasmic binding protein-like II"/>
    <property type="match status" value="1"/>
</dbReference>
<dbReference type="GO" id="GO:0042597">
    <property type="term" value="C:periplasmic space"/>
    <property type="evidence" value="ECO:0007669"/>
    <property type="project" value="UniProtKB-ARBA"/>
</dbReference>
<dbReference type="PANTHER" id="PTHR30290:SF9">
    <property type="entry name" value="OLIGOPEPTIDE-BINDING PROTEIN APPA"/>
    <property type="match status" value="1"/>
</dbReference>
<feature type="region of interest" description="Disordered" evidence="4">
    <location>
        <begin position="468"/>
        <end position="492"/>
    </location>
</feature>
<dbReference type="SUPFAM" id="SSF53850">
    <property type="entry name" value="Periplasmic binding protein-like II"/>
    <property type="match status" value="1"/>
</dbReference>
<evidence type="ECO:0000259" key="5">
    <source>
        <dbReference type="Pfam" id="PF00496"/>
    </source>
</evidence>
<sequence>MSQEYSRDSLTVTRRRLLQGVTAAGIAGAAGCLGGDENDTTATYTVADSTDAESMNFIQVSDSNTNDRLGLTMDGAYAITPELDVFPLWLDIEDTGDATVFVATLRDALEWGAGYGQMTADDWVYMIQEVHQAADNWALSTAAGNWDNIRVEATGSLEFQIELEEPNPDWPMEPTLWGSYCLPKGLLEPYVDERDGVGLDQDEEIQELAYTGNLGPYTFERWERGSEFVVTRNDDYYMRDREAEDFPSFVTDDQIDAWQQSPNFDEFSWRAIDEQSTRLTAFEQGEITETAVPSSRVERFEGDPDIDVKQIPFPYLRTLAYNQRMNGWEELRTKAVRQALSMAVDKTEIADSIHRGYARTAQTFQPEWSEWYDKSAVTEFGEGDSYDQAAARTLLADNLSAGYGYDDGTLLGPDGEQVTLTMAYARGIETVKTTVEFIGTELEAIGIDVEFDDVTFDRLIQQYVRNEWQGDDDPPWSNGPNNAGPRDTTRSKTDWDLMYGNSFNTYPRTPAAIDAFWTERASANYFGYVPEADLAALFSTVRTSTDQQARTDAMAEIFGILSEDQPVNFVVMTDNIVGYQHDVEGPEAVFGQEWDRHTWRFTKA</sequence>
<dbReference type="Gene3D" id="3.10.105.10">
    <property type="entry name" value="Dipeptide-binding Protein, Domain 3"/>
    <property type="match status" value="1"/>
</dbReference>
<dbReference type="InterPro" id="IPR000914">
    <property type="entry name" value="SBP_5_dom"/>
</dbReference>
<dbReference type="PANTHER" id="PTHR30290">
    <property type="entry name" value="PERIPLASMIC BINDING COMPONENT OF ABC TRANSPORTER"/>
    <property type="match status" value="1"/>
</dbReference>
<dbReference type="GO" id="GO:0015833">
    <property type="term" value="P:peptide transport"/>
    <property type="evidence" value="ECO:0007669"/>
    <property type="project" value="TreeGrafter"/>
</dbReference>
<dbReference type="AlphaFoldDB" id="A0A1N7F8G4"/>